<evidence type="ECO:0000313" key="1">
    <source>
        <dbReference type="EMBL" id="GEY35834.1"/>
    </source>
</evidence>
<reference evidence="1" key="1">
    <citation type="journal article" date="2019" name="Sci. Rep.">
        <title>Draft genome of Tanacetum cinerariifolium, the natural source of mosquito coil.</title>
        <authorList>
            <person name="Yamashiro T."/>
            <person name="Shiraishi A."/>
            <person name="Satake H."/>
            <person name="Nakayama K."/>
        </authorList>
    </citation>
    <scope>NUCLEOTIDE SEQUENCE</scope>
</reference>
<dbReference type="EMBL" id="BKCJ010171937">
    <property type="protein sequence ID" value="GEY35834.1"/>
    <property type="molecule type" value="Genomic_DNA"/>
</dbReference>
<dbReference type="AlphaFoldDB" id="A0A699HPJ6"/>
<feature type="non-terminal residue" evidence="1">
    <location>
        <position position="1"/>
    </location>
</feature>
<sequence>KQNQGDVNDAMGLKKKTAVVISDPLALIVKKTKCKLRPVGSPFFWQWEHPPLEVGTYIAMQTPSSGISILLAVGTPSTGSGNLYCQWELSPGSGNALCILFPTLTSEVLIDGRLIVLICSGLYINDDWKEVKQLLRMQLRLTLIINFLNANPIKYALTVNPTIYTSCIEQFWVTAKAKNINGEAQIHAKVDGKKVIISEATIRRDLKFEDEGGVDCLSNEVIFEQPPLMGVESSAEEQSLDEEDASKHGRNIADIDADVEIIFVDETIENQGMYDDQETFDTNVLNVEGVVVEDITAATTTAVSIDDITLAQALVEIKTSKPKARGIIMKEPSKTPTKNNNTNIFESSRQRKRITEEKEKAQLIEDENLDWDNVQAMMDANYEFAARLQEEEQGELTIEEKSRLFVELIDKRKNHFAKLRAEEQRRKPLTKAQKRNQMCAFDKTMSWINSFVPMESQVVKDKTVLTQESSLKRAGDKLDQGRSKKKKVEDDKEQQELKRCLEIIPYDGDDVTIDATPLSIKTLIINYKNYKEGKKSYF</sequence>
<accession>A0A699HPJ6</accession>
<gene>
    <name evidence="1" type="ORF">Tci_407808</name>
</gene>
<comment type="caution">
    <text evidence="1">The sequence shown here is derived from an EMBL/GenBank/DDBJ whole genome shotgun (WGS) entry which is preliminary data.</text>
</comment>
<organism evidence="1">
    <name type="scientific">Tanacetum cinerariifolium</name>
    <name type="common">Dalmatian daisy</name>
    <name type="synonym">Chrysanthemum cinerariifolium</name>
    <dbReference type="NCBI Taxonomy" id="118510"/>
    <lineage>
        <taxon>Eukaryota</taxon>
        <taxon>Viridiplantae</taxon>
        <taxon>Streptophyta</taxon>
        <taxon>Embryophyta</taxon>
        <taxon>Tracheophyta</taxon>
        <taxon>Spermatophyta</taxon>
        <taxon>Magnoliopsida</taxon>
        <taxon>eudicotyledons</taxon>
        <taxon>Gunneridae</taxon>
        <taxon>Pentapetalae</taxon>
        <taxon>asterids</taxon>
        <taxon>campanulids</taxon>
        <taxon>Asterales</taxon>
        <taxon>Asteraceae</taxon>
        <taxon>Asteroideae</taxon>
        <taxon>Anthemideae</taxon>
        <taxon>Anthemidinae</taxon>
        <taxon>Tanacetum</taxon>
    </lineage>
</organism>
<name>A0A699HPJ6_TANCI</name>
<proteinExistence type="predicted"/>
<protein>
    <submittedName>
        <fullName evidence="1">Uncharacterized protein</fullName>
    </submittedName>
</protein>